<keyword evidence="5" id="KW-1133">Transmembrane helix</keyword>
<feature type="domain" description="Multidrug resistance protein MdtA-like C-terminal permuted SH3" evidence="6">
    <location>
        <begin position="564"/>
        <end position="618"/>
    </location>
</feature>
<dbReference type="SUPFAM" id="SSF111369">
    <property type="entry name" value="HlyD-like secretion proteins"/>
    <property type="match status" value="1"/>
</dbReference>
<feature type="compositionally biased region" description="Polar residues" evidence="4">
    <location>
        <begin position="13"/>
        <end position="22"/>
    </location>
</feature>
<organism evidence="8 9">
    <name type="scientific">Candidatus Lucifugimonas marina</name>
    <dbReference type="NCBI Taxonomy" id="3038979"/>
    <lineage>
        <taxon>Bacteria</taxon>
        <taxon>Bacillati</taxon>
        <taxon>Chloroflexota</taxon>
        <taxon>Dehalococcoidia</taxon>
        <taxon>SAR202 cluster</taxon>
        <taxon>Candidatus Lucifugimonadales</taxon>
        <taxon>Candidatus Lucifugimonadaceae</taxon>
        <taxon>Candidatus Lucifugimonas</taxon>
    </lineage>
</organism>
<feature type="coiled-coil region" evidence="3">
    <location>
        <begin position="205"/>
        <end position="239"/>
    </location>
</feature>
<evidence type="ECO:0000313" key="7">
    <source>
        <dbReference type="EMBL" id="MDG0866051.1"/>
    </source>
</evidence>
<feature type="region of interest" description="Disordered" evidence="4">
    <location>
        <begin position="1"/>
        <end position="22"/>
    </location>
</feature>
<keyword evidence="5" id="KW-0472">Membrane</keyword>
<proteinExistence type="predicted"/>
<dbReference type="Gene3D" id="2.40.30.170">
    <property type="match status" value="1"/>
</dbReference>
<dbReference type="Proteomes" id="UP001219901">
    <property type="component" value="Chromosome"/>
</dbReference>
<dbReference type="EMBL" id="CP046147">
    <property type="protein sequence ID" value="WFG39223.1"/>
    <property type="molecule type" value="Genomic_DNA"/>
</dbReference>
<dbReference type="GO" id="GO:0030313">
    <property type="term" value="C:cell envelope"/>
    <property type="evidence" value="ECO:0007669"/>
    <property type="project" value="UniProtKB-SubCell"/>
</dbReference>
<dbReference type="InterPro" id="IPR050465">
    <property type="entry name" value="UPF0194_transport"/>
</dbReference>
<accession>A0AAJ5ZDH4</accession>
<dbReference type="AlphaFoldDB" id="A0AAJ5ZDH4"/>
<protein>
    <submittedName>
        <fullName evidence="8">HlyD family efflux transporter periplasmic adaptor subunit</fullName>
    </submittedName>
</protein>
<evidence type="ECO:0000256" key="4">
    <source>
        <dbReference type="SAM" id="MobiDB-lite"/>
    </source>
</evidence>
<keyword evidence="9" id="KW-1185">Reference proteome</keyword>
<feature type="coiled-coil region" evidence="3">
    <location>
        <begin position="422"/>
        <end position="449"/>
    </location>
</feature>
<dbReference type="InterPro" id="IPR058627">
    <property type="entry name" value="MdtA-like_C"/>
</dbReference>
<dbReference type="Pfam" id="PF25967">
    <property type="entry name" value="RND-MFP_C"/>
    <property type="match status" value="1"/>
</dbReference>
<evidence type="ECO:0000256" key="3">
    <source>
        <dbReference type="SAM" id="Coils"/>
    </source>
</evidence>
<evidence type="ECO:0000256" key="1">
    <source>
        <dbReference type="ARBA" id="ARBA00004196"/>
    </source>
</evidence>
<keyword evidence="5" id="KW-0812">Transmembrane</keyword>
<dbReference type="PANTHER" id="PTHR32347:SF23">
    <property type="entry name" value="BLL5650 PROTEIN"/>
    <property type="match status" value="1"/>
</dbReference>
<reference evidence="9" key="3">
    <citation type="submission" date="2023-06" db="EMBL/GenBank/DDBJ databases">
        <title>Pangenomics reveal diversification of enzyme families and niche specialization in globally abundant SAR202 bacteria.</title>
        <authorList>
            <person name="Saw J.H.W."/>
        </authorList>
    </citation>
    <scope>NUCLEOTIDE SEQUENCE [LARGE SCALE GENOMIC DNA]</scope>
    <source>
        <strain evidence="9">JH1073</strain>
    </source>
</reference>
<evidence type="ECO:0000313" key="10">
    <source>
        <dbReference type="Proteomes" id="UP001321249"/>
    </source>
</evidence>
<keyword evidence="2 3" id="KW-0175">Coiled coil</keyword>
<evidence type="ECO:0000259" key="6">
    <source>
        <dbReference type="Pfam" id="PF25967"/>
    </source>
</evidence>
<evidence type="ECO:0000313" key="9">
    <source>
        <dbReference type="Proteomes" id="UP001219901"/>
    </source>
</evidence>
<dbReference type="RefSeq" id="WP_342835786.1">
    <property type="nucleotide sequence ID" value="NZ_WMBE01000001.1"/>
</dbReference>
<dbReference type="EMBL" id="WMBE01000001">
    <property type="protein sequence ID" value="MDG0866051.1"/>
    <property type="molecule type" value="Genomic_DNA"/>
</dbReference>
<comment type="subcellular location">
    <subcellularLocation>
        <location evidence="1">Cell envelope</location>
    </subcellularLocation>
</comment>
<evidence type="ECO:0000256" key="5">
    <source>
        <dbReference type="SAM" id="Phobius"/>
    </source>
</evidence>
<dbReference type="Proteomes" id="UP001321249">
    <property type="component" value="Unassembled WGS sequence"/>
</dbReference>
<dbReference type="PANTHER" id="PTHR32347">
    <property type="entry name" value="EFFLUX SYSTEM COMPONENT YKNX-RELATED"/>
    <property type="match status" value="1"/>
</dbReference>
<gene>
    <name evidence="7" type="ORF">GKO46_03075</name>
    <name evidence="8" type="ORF">GKO48_06185</name>
</gene>
<reference evidence="8" key="2">
    <citation type="journal article" date="2023" name="Nat. Commun.">
        <title>Cultivation of marine bacteria of the SAR202 clade.</title>
        <authorList>
            <person name="Lim Y."/>
            <person name="Seo J.H."/>
            <person name="Giovannoni S.J."/>
            <person name="Kang I."/>
            <person name="Cho J.C."/>
        </authorList>
    </citation>
    <scope>NUCLEOTIDE SEQUENCE</scope>
    <source>
        <strain evidence="8">JH1073</strain>
    </source>
</reference>
<reference evidence="9 10" key="1">
    <citation type="submission" date="2019-11" db="EMBL/GenBank/DDBJ databases">
        <authorList>
            <person name="Cho J.-C."/>
        </authorList>
    </citation>
    <scope>NUCLEOTIDE SEQUENCE [LARGE SCALE GENOMIC DNA]</scope>
    <source>
        <strain evidence="8 9">JH1073</strain>
        <strain evidence="7 10">JH702</strain>
    </source>
</reference>
<dbReference type="Gene3D" id="2.40.420.20">
    <property type="match status" value="1"/>
</dbReference>
<evidence type="ECO:0000313" key="8">
    <source>
        <dbReference type="EMBL" id="WFG39223.1"/>
    </source>
</evidence>
<sequence length="658" mass="68761">MNTRKETPVELTPSETHNSSPDVTRLISQSGFVTTTAVKFGVFIAVASTIAVVAYFGAQQFLLSDDDVADDRRAVAVQRGTLLDDITASGSVSFPELESLRFDISGTVGEILVEEGESVGEGQPLILLDDVTISSLESAVANAEITLQDAGEDLAELLGGATSLERAIAESNLADARVASMNAASALAEYTSEDGADSPATTDAKSDLAEANEALADAISAAEDDAQAENELVEAAQEAYDDAVIDYSDQITGWFGSVVSEIDRATESSALLESWGTTVDAIFEESTATVDSPPDDPSTPWNESVVWVWTHLTPYPILTNCEYTSYTARCPSAEISDYWDAKVTAEEALIEAQDDAAAAAKAQQVLIDAAQDAVETAAEDVVDTVNDVEINALAATLAEKLELEKDFEETLVTLNDLDSLEIKLATAAVNEANALLQNAKSELASANMSAPFTGIISSISVEPGDPVSRSTPTIDILDPSVVTLDGTIDEIDVLSLKIGDTVAVTLDALPDQILTGVIDEIGDGVNQQGIIEFPLTIALTPPDGIELIEGLSATATIVLNRINNALLIPLQAVGGSFTQATVDVVTENGFTTTNVKLGASDDFLVVVESGLSEGQEVLMTVTESVDPFQQLFGGGGGGIRIPGGAFTGEARRPGGGGR</sequence>
<feature type="transmembrane region" description="Helical" evidence="5">
    <location>
        <begin position="37"/>
        <end position="58"/>
    </location>
</feature>
<name>A0AAJ5ZDH4_9CHLR</name>
<evidence type="ECO:0000256" key="2">
    <source>
        <dbReference type="ARBA" id="ARBA00023054"/>
    </source>
</evidence>